<feature type="chain" id="PRO_5043815431" description="Cytochrome c domain-containing protein" evidence="1">
    <location>
        <begin position="27"/>
        <end position="562"/>
    </location>
</feature>
<feature type="signal peptide" evidence="1">
    <location>
        <begin position="1"/>
        <end position="26"/>
    </location>
</feature>
<keyword evidence="1" id="KW-0732">Signal</keyword>
<dbReference type="AlphaFoldDB" id="A0AAU0MU53"/>
<reference evidence="2 3" key="1">
    <citation type="submission" date="2023-10" db="EMBL/GenBank/DDBJ databases">
        <title>Description of Microbulbifer bruguierae sp. nov., isolated from the sediments of mangrove plant Bruguiera sexangula and comparative genomic analyses of the genus Microbulbifer.</title>
        <authorList>
            <person name="Long M."/>
        </authorList>
    </citation>
    <scope>NUCLEOTIDE SEQUENCE [LARGE SCALE GENOMIC DNA]</scope>
    <source>
        <strain evidence="2 3">SPO729</strain>
    </source>
</reference>
<sequence>MRASSFAALAATIISGPFFFGVNALAKEPAAETTNLGRLYLSNPAAVTPPQCYTKTENADRPASNPCYACHTNSQAPNFTNDLDLQLVYDFAEPARQNRWHNLFKDRSEYLASVSDKTILDYVREDNYRAQDGSIPLAQTLTQKLPAHWDGNRNGTWDGYVPDVGFDFDSEGFDRDGDGHLTGWRALAYTPFPGTFFPTNGSTDDVLIRLPAIYRNNESGKYSGEVYRVNLAIVEALIKRADVAIAAVDETILKVDLDKNGELATATKIAYDWAPREQRFMSYVGEARLAQQRQEAPLSAGSYPLGTEFLHSVRYLDVDSDGQVRMASRMKELRYARKVRWVNYFQHRELAADELKDAHDFPDRLEPVVGDIERGVSNRRGWRYSGFIEDAHGALRPQSFEELASCTGCHGAIGANVDGGFAMGRKLDAGDSFQRGWYHWTQKPLAGLREPLREDGRGEYAFYLQQVGNADEYRSNTEVRARFFAEDGSLQTAMLERLATDINILIMPSPRRALDLNKAYRAIVEEQSYREGRDAVLGPRDNLLREVAEGQETGVREVVSYR</sequence>
<evidence type="ECO:0000313" key="3">
    <source>
        <dbReference type="Proteomes" id="UP001302477"/>
    </source>
</evidence>
<organism evidence="2 3">
    <name type="scientific">Microbulbifer pacificus</name>
    <dbReference type="NCBI Taxonomy" id="407164"/>
    <lineage>
        <taxon>Bacteria</taxon>
        <taxon>Pseudomonadati</taxon>
        <taxon>Pseudomonadota</taxon>
        <taxon>Gammaproteobacteria</taxon>
        <taxon>Cellvibrionales</taxon>
        <taxon>Microbulbiferaceae</taxon>
        <taxon>Microbulbifer</taxon>
    </lineage>
</organism>
<dbReference type="EMBL" id="CP137555">
    <property type="protein sequence ID" value="WOX04114.1"/>
    <property type="molecule type" value="Genomic_DNA"/>
</dbReference>
<name>A0AAU0MU53_9GAMM</name>
<dbReference type="RefSeq" id="WP_318952592.1">
    <property type="nucleotide sequence ID" value="NZ_CP137555.1"/>
</dbReference>
<dbReference type="Proteomes" id="UP001302477">
    <property type="component" value="Chromosome"/>
</dbReference>
<evidence type="ECO:0000256" key="1">
    <source>
        <dbReference type="SAM" id="SignalP"/>
    </source>
</evidence>
<gene>
    <name evidence="2" type="ORF">R5R33_10200</name>
</gene>
<dbReference type="KEGG" id="mpaf:R5R33_10200"/>
<protein>
    <recommendedName>
        <fullName evidence="4">Cytochrome c domain-containing protein</fullName>
    </recommendedName>
</protein>
<keyword evidence="3" id="KW-1185">Reference proteome</keyword>
<evidence type="ECO:0000313" key="2">
    <source>
        <dbReference type="EMBL" id="WOX04114.1"/>
    </source>
</evidence>
<accession>A0AAU0MU53</accession>
<proteinExistence type="predicted"/>
<evidence type="ECO:0008006" key="4">
    <source>
        <dbReference type="Google" id="ProtNLM"/>
    </source>
</evidence>